<sequence>MMPSTYSLISSNLPRRMLLHSPFFHHNQPATPTLPPPPPMTMAAPPPRHGSSIDANVVMIFSVLLCLLIFSICINCLIRCMFKCLIMITTTTQQRNNNLLQQHKEVVTSGVDKRALKTFPVVKYSKEVNVQGLGTECVICLSEFKGGDRLRILPKCHHGSFHVKCIDKWLSSQSSCPICRQSLVDTCHKIIGCDQQPTSSPLPSSSSSSEMVAISIVPPEREDLARNLS</sequence>
<dbReference type="InterPro" id="IPR001841">
    <property type="entry name" value="Znf_RING"/>
</dbReference>
<evidence type="ECO:0000256" key="8">
    <source>
        <dbReference type="ARBA" id="ARBA00022989"/>
    </source>
</evidence>
<keyword evidence="14" id="KW-1185">Reference proteome</keyword>
<feature type="domain" description="RING-type" evidence="13">
    <location>
        <begin position="137"/>
        <end position="180"/>
    </location>
</feature>
<keyword evidence="4" id="KW-0808">Transferase</keyword>
<dbReference type="AlphaFoldDB" id="A0A9R0IRG2"/>
<evidence type="ECO:0000256" key="6">
    <source>
        <dbReference type="ARBA" id="ARBA00022723"/>
    </source>
</evidence>
<evidence type="ECO:0000256" key="1">
    <source>
        <dbReference type="ARBA" id="ARBA00000900"/>
    </source>
</evidence>
<evidence type="ECO:0000313" key="15">
    <source>
        <dbReference type="RefSeq" id="XP_021854219.2"/>
    </source>
</evidence>
<dbReference type="KEGG" id="soe:110793630"/>
<dbReference type="PANTHER" id="PTHR46905:SF7">
    <property type="entry name" value="RING-H2 FINGER PROTEIN ATL78"/>
    <property type="match status" value="1"/>
</dbReference>
<dbReference type="InterPro" id="IPR044602">
    <property type="entry name" value="ATL10/ATL72-79-like"/>
</dbReference>
<dbReference type="GO" id="GO:0016020">
    <property type="term" value="C:membrane"/>
    <property type="evidence" value="ECO:0000318"/>
    <property type="project" value="GO_Central"/>
</dbReference>
<proteinExistence type="inferred from homology"/>
<dbReference type="InterPro" id="IPR013083">
    <property type="entry name" value="Znf_RING/FYVE/PHD"/>
</dbReference>
<dbReference type="PANTHER" id="PTHR46905">
    <property type="entry name" value="RING-H2 FINGER PROTEIN ATL78"/>
    <property type="match status" value="1"/>
</dbReference>
<keyword evidence="8 12" id="KW-1133">Transmembrane helix</keyword>
<reference evidence="15" key="2">
    <citation type="submission" date="2025-08" db="UniProtKB">
        <authorList>
            <consortium name="RefSeq"/>
        </authorList>
    </citation>
    <scope>IDENTIFICATION</scope>
    <source>
        <tissue evidence="15">Leaf</tissue>
    </source>
</reference>
<dbReference type="EC" id="2.3.2.27" evidence="3"/>
<evidence type="ECO:0000256" key="4">
    <source>
        <dbReference type="ARBA" id="ARBA00022679"/>
    </source>
</evidence>
<evidence type="ECO:0000313" key="14">
    <source>
        <dbReference type="Proteomes" id="UP000813463"/>
    </source>
</evidence>
<evidence type="ECO:0000259" key="13">
    <source>
        <dbReference type="PROSITE" id="PS50089"/>
    </source>
</evidence>
<evidence type="ECO:0000256" key="11">
    <source>
        <dbReference type="PROSITE-ProRule" id="PRU00175"/>
    </source>
</evidence>
<keyword evidence="9 12" id="KW-0472">Membrane</keyword>
<dbReference type="GeneID" id="110793630"/>
<evidence type="ECO:0000256" key="12">
    <source>
        <dbReference type="SAM" id="Phobius"/>
    </source>
</evidence>
<comment type="similarity">
    <text evidence="10">Belongs to the RING-type zinc finger family. ATL subfamily.</text>
</comment>
<organism evidence="14 15">
    <name type="scientific">Spinacia oleracea</name>
    <name type="common">Spinach</name>
    <dbReference type="NCBI Taxonomy" id="3562"/>
    <lineage>
        <taxon>Eukaryota</taxon>
        <taxon>Viridiplantae</taxon>
        <taxon>Streptophyta</taxon>
        <taxon>Embryophyta</taxon>
        <taxon>Tracheophyta</taxon>
        <taxon>Spermatophyta</taxon>
        <taxon>Magnoliopsida</taxon>
        <taxon>eudicotyledons</taxon>
        <taxon>Gunneridae</taxon>
        <taxon>Pentapetalae</taxon>
        <taxon>Caryophyllales</taxon>
        <taxon>Chenopodiaceae</taxon>
        <taxon>Chenopodioideae</taxon>
        <taxon>Anserineae</taxon>
        <taxon>Spinacia</taxon>
    </lineage>
</organism>
<dbReference type="SMART" id="SM00184">
    <property type="entry name" value="RING"/>
    <property type="match status" value="1"/>
</dbReference>
<reference evidence="14" key="1">
    <citation type="journal article" date="2021" name="Nat. Commun.">
        <title>Genomic analyses provide insights into spinach domestication and the genetic basis of agronomic traits.</title>
        <authorList>
            <person name="Cai X."/>
            <person name="Sun X."/>
            <person name="Xu C."/>
            <person name="Sun H."/>
            <person name="Wang X."/>
            <person name="Ge C."/>
            <person name="Zhang Z."/>
            <person name="Wang Q."/>
            <person name="Fei Z."/>
            <person name="Jiao C."/>
            <person name="Wang Q."/>
        </authorList>
    </citation>
    <scope>NUCLEOTIDE SEQUENCE [LARGE SCALE GENOMIC DNA]</scope>
    <source>
        <strain evidence="14">cv. Varoflay</strain>
    </source>
</reference>
<evidence type="ECO:0000256" key="3">
    <source>
        <dbReference type="ARBA" id="ARBA00012483"/>
    </source>
</evidence>
<gene>
    <name evidence="15" type="primary">LOC110793630</name>
</gene>
<dbReference type="PROSITE" id="PS50089">
    <property type="entry name" value="ZF_RING_2"/>
    <property type="match status" value="1"/>
</dbReference>
<comment type="catalytic activity">
    <reaction evidence="1">
        <text>S-ubiquitinyl-[E2 ubiquitin-conjugating enzyme]-L-cysteine + [acceptor protein]-L-lysine = [E2 ubiquitin-conjugating enzyme]-L-cysteine + N(6)-ubiquitinyl-[acceptor protein]-L-lysine.</text>
        <dbReference type="EC" id="2.3.2.27"/>
    </reaction>
</comment>
<dbReference type="GO" id="GO:0016567">
    <property type="term" value="P:protein ubiquitination"/>
    <property type="evidence" value="ECO:0007669"/>
    <property type="project" value="InterPro"/>
</dbReference>
<keyword evidence="11" id="KW-0863">Zinc-finger</keyword>
<evidence type="ECO:0000256" key="7">
    <source>
        <dbReference type="ARBA" id="ARBA00022833"/>
    </source>
</evidence>
<dbReference type="Gene3D" id="3.30.40.10">
    <property type="entry name" value="Zinc/RING finger domain, C3HC4 (zinc finger)"/>
    <property type="match status" value="1"/>
</dbReference>
<feature type="transmembrane region" description="Helical" evidence="12">
    <location>
        <begin position="57"/>
        <end position="78"/>
    </location>
</feature>
<dbReference type="GO" id="GO:0008270">
    <property type="term" value="F:zinc ion binding"/>
    <property type="evidence" value="ECO:0007669"/>
    <property type="project" value="UniProtKB-KW"/>
</dbReference>
<keyword evidence="6" id="KW-0479">Metal-binding</keyword>
<evidence type="ECO:0000256" key="10">
    <source>
        <dbReference type="ARBA" id="ARBA00024209"/>
    </source>
</evidence>
<evidence type="ECO:0000256" key="2">
    <source>
        <dbReference type="ARBA" id="ARBA00004167"/>
    </source>
</evidence>
<dbReference type="SUPFAM" id="SSF57850">
    <property type="entry name" value="RING/U-box"/>
    <property type="match status" value="1"/>
</dbReference>
<dbReference type="GO" id="GO:0061630">
    <property type="term" value="F:ubiquitin protein ligase activity"/>
    <property type="evidence" value="ECO:0007669"/>
    <property type="project" value="UniProtKB-EC"/>
</dbReference>
<dbReference type="CDD" id="cd16461">
    <property type="entry name" value="RING-H2_EL5-like"/>
    <property type="match status" value="1"/>
</dbReference>
<dbReference type="Pfam" id="PF13639">
    <property type="entry name" value="zf-RING_2"/>
    <property type="match status" value="1"/>
</dbReference>
<keyword evidence="7" id="KW-0862">Zinc</keyword>
<evidence type="ECO:0000256" key="9">
    <source>
        <dbReference type="ARBA" id="ARBA00023136"/>
    </source>
</evidence>
<dbReference type="GO" id="GO:0004842">
    <property type="term" value="F:ubiquitin-protein transferase activity"/>
    <property type="evidence" value="ECO:0000318"/>
    <property type="project" value="GO_Central"/>
</dbReference>
<evidence type="ECO:0000256" key="5">
    <source>
        <dbReference type="ARBA" id="ARBA00022692"/>
    </source>
</evidence>
<dbReference type="Proteomes" id="UP000813463">
    <property type="component" value="Chromosome 3"/>
</dbReference>
<protein>
    <recommendedName>
        <fullName evidence="3">RING-type E3 ubiquitin transferase</fullName>
        <ecNumber evidence="3">2.3.2.27</ecNumber>
    </recommendedName>
</protein>
<accession>A0A9R0IRG2</accession>
<keyword evidence="5 12" id="KW-0812">Transmembrane</keyword>
<dbReference type="RefSeq" id="XP_021854219.2">
    <property type="nucleotide sequence ID" value="XM_021998527.2"/>
</dbReference>
<comment type="subcellular location">
    <subcellularLocation>
        <location evidence="2">Membrane</location>
        <topology evidence="2">Single-pass membrane protein</topology>
    </subcellularLocation>
</comment>
<name>A0A9R0IRG2_SPIOL</name>